<gene>
    <name evidence="1" type="ORF">ZEAMMB73_Zm00001d019515</name>
</gene>
<evidence type="ECO:0000313" key="1">
    <source>
        <dbReference type="EMBL" id="ONM53102.1"/>
    </source>
</evidence>
<keyword evidence="1" id="KW-0808">Transferase</keyword>
<organism evidence="1">
    <name type="scientific">Zea mays</name>
    <name type="common">Maize</name>
    <dbReference type="NCBI Taxonomy" id="4577"/>
    <lineage>
        <taxon>Eukaryota</taxon>
        <taxon>Viridiplantae</taxon>
        <taxon>Streptophyta</taxon>
        <taxon>Embryophyta</taxon>
        <taxon>Tracheophyta</taxon>
        <taxon>Spermatophyta</taxon>
        <taxon>Magnoliopsida</taxon>
        <taxon>Liliopsida</taxon>
        <taxon>Poales</taxon>
        <taxon>Poaceae</taxon>
        <taxon>PACMAD clade</taxon>
        <taxon>Panicoideae</taxon>
        <taxon>Andropogonodae</taxon>
        <taxon>Andropogoneae</taxon>
        <taxon>Tripsacinae</taxon>
        <taxon>Zea</taxon>
    </lineage>
</organism>
<dbReference type="GO" id="GO:0016301">
    <property type="term" value="F:kinase activity"/>
    <property type="evidence" value="ECO:0007669"/>
    <property type="project" value="UniProtKB-KW"/>
</dbReference>
<sequence length="133" mass="15472">MRERSSNPIPFEVHGLLACLMCGGPVLVAACKLLTFSWDWWKHQRSPLVIAEELDLIRLFFLLGISLRFQDVLVSTPLLKRLAESDPHCCNHLFTHLNSECYLKCITPNPLEREIKWYLLSYSQTYSYQPTNM</sequence>
<accession>A0A1D6HY74</accession>
<protein>
    <submittedName>
        <fullName evidence="1">PTI1-like tyrosine-protein kinase 3</fullName>
    </submittedName>
</protein>
<reference evidence="1" key="1">
    <citation type="submission" date="2015-12" db="EMBL/GenBank/DDBJ databases">
        <title>Update maize B73 reference genome by single molecule sequencing technologies.</title>
        <authorList>
            <consortium name="Maize Genome Sequencing Project"/>
            <person name="Ware D."/>
        </authorList>
    </citation>
    <scope>NUCLEOTIDE SEQUENCE [LARGE SCALE GENOMIC DNA]</scope>
    <source>
        <tissue evidence="1">Seedling</tissue>
    </source>
</reference>
<name>A0A1D6HY74_MAIZE</name>
<dbReference type="EMBL" id="CM007650">
    <property type="protein sequence ID" value="ONM53102.1"/>
    <property type="molecule type" value="Genomic_DNA"/>
</dbReference>
<proteinExistence type="predicted"/>
<keyword evidence="1" id="KW-0418">Kinase</keyword>
<dbReference type="PROSITE" id="PS51257">
    <property type="entry name" value="PROKAR_LIPOPROTEIN"/>
    <property type="match status" value="1"/>
</dbReference>
<dbReference type="AlphaFoldDB" id="A0A1D6HY74"/>